<keyword evidence="4" id="KW-1133">Transmembrane helix</keyword>
<dbReference type="Pfam" id="PF07494">
    <property type="entry name" value="Reg_prop"/>
    <property type="match status" value="6"/>
</dbReference>
<evidence type="ECO:0000256" key="1">
    <source>
        <dbReference type="ARBA" id="ARBA00000085"/>
    </source>
</evidence>
<dbReference type="SUPFAM" id="SSF63829">
    <property type="entry name" value="Calcium-dependent phosphotriesterase"/>
    <property type="match status" value="1"/>
</dbReference>
<evidence type="ECO:0000256" key="3">
    <source>
        <dbReference type="ARBA" id="ARBA00022553"/>
    </source>
</evidence>
<keyword evidence="4" id="KW-0472">Membrane</keyword>
<keyword evidence="8" id="KW-1185">Reference proteome</keyword>
<dbReference type="InterPro" id="IPR011123">
    <property type="entry name" value="Y_Y_Y"/>
</dbReference>
<dbReference type="FunFam" id="1.10.287.130:FF:000045">
    <property type="entry name" value="Two-component system sensor histidine kinase/response regulator"/>
    <property type="match status" value="1"/>
</dbReference>
<dbReference type="Gene3D" id="2.130.10.10">
    <property type="entry name" value="YVTN repeat-like/Quinoprotein amine dehydrogenase"/>
    <property type="match status" value="2"/>
</dbReference>
<sequence>MNKGLLLAACCFFFWCSLSAQPYYFRRYLVENGLSNNAVICSIQDKKGFLWFGTKDGLNRFDGYTFKVFRNNPDEKGSLGSNFIHSLYEDRNGKIWVGTERGLYKYDESTESFQLVEPTAHGHIREIMMDQSGNLWFIEEFTLYKYNEAKRKLEDYNQNQYFEATSLCTTPDGTLWVSTSNGLLKKYNPAKNSFTSYDLFDHSQPVVAQWIEKIHASNGSIFIGTSNQGAKIFDPKTFTYQDILTYNTDRTAIFVRDFAQTAKDEFWIATESGIFIYNLTTGKAENLQKKYNDPFSISDNAIYTFCKDKEGGVWVGTYFGGISYYRKQYTTFKKYFPMTGENSLSGNVVREIRQDQSGNLWIGTEDAGLNKLDATTGQFIHFLPKGNKESISYTNIHGLLINNDELWIGTFEHGLDILNIKSGKVVRHYEMGQGPNSLKSNFIYTIYQTTEGDIMLGTTRGAFVYNRASDDFTPLHGMPQNNWYSALLKDSKDVVWAGTYGNGVNFYNTATNESGNFKYDIKDKYSLSSDRVNAIYEASDKTLWFATENGLCLFNREQNNFKRYSTLNGLPSNFILCVLEDELKNLWISTSKGLVSFNPKTEKFIIYTRTNGLLSDQFNFNSAFKDKNGTMYFGSGRGLISFQPNQFIQNTFIPPVYITGFQLNNQELAIAQNGSPLHKSITYTEKITLEHNQSTFSIDFAALSFTAPEMTEYAYKMEGLEKDWTYLKRNRKVYFTELAPGNYVFKVKASNNSGIWNDQETKLLIQILPPWWMSSWAYGLYFLLGIIGFYILIISYHKKVEEKNKRKFELLETEKEKEILNAKIEFFTNVAHEIKTPLTLIKGPLEKVIQKAGDIIEIKNSLKIMERNTERLIELTNQLLDFRQTEIQGFRLNFEKANISEVLADHFCNFKTLAEQKNLDYQLEMPKEVLIASIDTEAFQKILSNIFSNAVKYAENKVLVRLLPFNQQDQFFTIEVSNDGYLIPAEMKEKIFEPFIRLRETEKQKGTGIGLALAQSLVQLHKGVLELKDSQNNMNVFALKLPMQQENEFDMKSNNEKTLITSAKEN</sequence>
<dbReference type="PROSITE" id="PS50109">
    <property type="entry name" value="HIS_KIN"/>
    <property type="match status" value="1"/>
</dbReference>
<dbReference type="CDD" id="cd00082">
    <property type="entry name" value="HisKA"/>
    <property type="match status" value="1"/>
</dbReference>
<evidence type="ECO:0000313" key="7">
    <source>
        <dbReference type="EMBL" id="MCU7548875.1"/>
    </source>
</evidence>
<feature type="signal peptide" evidence="5">
    <location>
        <begin position="1"/>
        <end position="20"/>
    </location>
</feature>
<dbReference type="InterPro" id="IPR011110">
    <property type="entry name" value="Reg_prop"/>
</dbReference>
<protein>
    <recommendedName>
        <fullName evidence="2">histidine kinase</fullName>
        <ecNumber evidence="2">2.7.13.3</ecNumber>
    </recommendedName>
</protein>
<gene>
    <name evidence="7" type="ORF">OCK74_07080</name>
</gene>
<dbReference type="SUPFAM" id="SSF47384">
    <property type="entry name" value="Homodimeric domain of signal transducing histidine kinase"/>
    <property type="match status" value="1"/>
</dbReference>
<feature type="domain" description="Histidine kinase" evidence="6">
    <location>
        <begin position="829"/>
        <end position="1045"/>
    </location>
</feature>
<dbReference type="Pfam" id="PF00512">
    <property type="entry name" value="HisKA"/>
    <property type="match status" value="1"/>
</dbReference>
<dbReference type="SMART" id="SM00387">
    <property type="entry name" value="HATPase_c"/>
    <property type="match status" value="1"/>
</dbReference>
<dbReference type="Gene3D" id="2.60.40.10">
    <property type="entry name" value="Immunoglobulins"/>
    <property type="match status" value="1"/>
</dbReference>
<dbReference type="InterPro" id="IPR003594">
    <property type="entry name" value="HATPase_dom"/>
</dbReference>
<comment type="catalytic activity">
    <reaction evidence="1">
        <text>ATP + protein L-histidine = ADP + protein N-phospho-L-histidine.</text>
        <dbReference type="EC" id="2.7.13.3"/>
    </reaction>
</comment>
<dbReference type="Pfam" id="PF02518">
    <property type="entry name" value="HATPase_c"/>
    <property type="match status" value="1"/>
</dbReference>
<dbReference type="Pfam" id="PF07495">
    <property type="entry name" value="Y_Y_Y"/>
    <property type="match status" value="1"/>
</dbReference>
<feature type="chain" id="PRO_5040841795" description="histidine kinase" evidence="5">
    <location>
        <begin position="21"/>
        <end position="1066"/>
    </location>
</feature>
<dbReference type="PANTHER" id="PTHR43547">
    <property type="entry name" value="TWO-COMPONENT HISTIDINE KINASE"/>
    <property type="match status" value="1"/>
</dbReference>
<dbReference type="Gene3D" id="1.10.287.130">
    <property type="match status" value="1"/>
</dbReference>
<evidence type="ECO:0000259" key="6">
    <source>
        <dbReference type="PROSITE" id="PS50109"/>
    </source>
</evidence>
<dbReference type="GO" id="GO:0005524">
    <property type="term" value="F:ATP binding"/>
    <property type="evidence" value="ECO:0007669"/>
    <property type="project" value="UniProtKB-KW"/>
</dbReference>
<keyword evidence="3" id="KW-0597">Phosphoprotein</keyword>
<dbReference type="RefSeq" id="WP_279296320.1">
    <property type="nucleotide sequence ID" value="NZ_JAOTIF010000003.1"/>
</dbReference>
<dbReference type="Gene3D" id="3.30.565.10">
    <property type="entry name" value="Histidine kinase-like ATPase, C-terminal domain"/>
    <property type="match status" value="1"/>
</dbReference>
<dbReference type="InterPro" id="IPR015943">
    <property type="entry name" value="WD40/YVTN_repeat-like_dom_sf"/>
</dbReference>
<evidence type="ECO:0000313" key="8">
    <source>
        <dbReference type="Proteomes" id="UP001155483"/>
    </source>
</evidence>
<reference evidence="7" key="2">
    <citation type="submission" date="2023-04" db="EMBL/GenBank/DDBJ databases">
        <title>Paracnuella aquatica gen. nov., sp. nov., a member of the family Chitinophagaceae isolated from a hot spring.</title>
        <authorList>
            <person name="Wang C."/>
        </authorList>
    </citation>
    <scope>NUCLEOTIDE SEQUENCE</scope>
    <source>
        <strain evidence="7">LB-8</strain>
    </source>
</reference>
<keyword evidence="4" id="KW-0812">Transmembrane</keyword>
<evidence type="ECO:0000256" key="5">
    <source>
        <dbReference type="SAM" id="SignalP"/>
    </source>
</evidence>
<feature type="transmembrane region" description="Helical" evidence="4">
    <location>
        <begin position="776"/>
        <end position="796"/>
    </location>
</feature>
<proteinExistence type="predicted"/>
<dbReference type="SMART" id="SM00388">
    <property type="entry name" value="HisKA"/>
    <property type="match status" value="1"/>
</dbReference>
<comment type="caution">
    <text evidence="7">The sequence shown here is derived from an EMBL/GenBank/DDBJ whole genome shotgun (WGS) entry which is preliminary data.</text>
</comment>
<dbReference type="PANTHER" id="PTHR43547:SF2">
    <property type="entry name" value="HYBRID SIGNAL TRANSDUCTION HISTIDINE KINASE C"/>
    <property type="match status" value="1"/>
</dbReference>
<keyword evidence="7" id="KW-0547">Nucleotide-binding</keyword>
<dbReference type="GO" id="GO:0000155">
    <property type="term" value="F:phosphorelay sensor kinase activity"/>
    <property type="evidence" value="ECO:0007669"/>
    <property type="project" value="InterPro"/>
</dbReference>
<keyword evidence="7" id="KW-0067">ATP-binding</keyword>
<dbReference type="SUPFAM" id="SSF55874">
    <property type="entry name" value="ATPase domain of HSP90 chaperone/DNA topoisomerase II/histidine kinase"/>
    <property type="match status" value="1"/>
</dbReference>
<dbReference type="InterPro" id="IPR013783">
    <property type="entry name" value="Ig-like_fold"/>
</dbReference>
<accession>A0A9X2XUJ0</accession>
<dbReference type="EC" id="2.7.13.3" evidence="2"/>
<dbReference type="InterPro" id="IPR011047">
    <property type="entry name" value="Quinoprotein_ADH-like_sf"/>
</dbReference>
<dbReference type="InterPro" id="IPR036097">
    <property type="entry name" value="HisK_dim/P_sf"/>
</dbReference>
<dbReference type="AlphaFoldDB" id="A0A9X2XUJ0"/>
<dbReference type="InterPro" id="IPR004358">
    <property type="entry name" value="Sig_transdc_His_kin-like_C"/>
</dbReference>
<dbReference type="InterPro" id="IPR005467">
    <property type="entry name" value="His_kinase_dom"/>
</dbReference>
<evidence type="ECO:0000256" key="4">
    <source>
        <dbReference type="SAM" id="Phobius"/>
    </source>
</evidence>
<dbReference type="PRINTS" id="PR00344">
    <property type="entry name" value="BCTRLSENSOR"/>
</dbReference>
<dbReference type="InterPro" id="IPR036890">
    <property type="entry name" value="HATPase_C_sf"/>
</dbReference>
<dbReference type="FunFam" id="2.60.40.10:FF:000791">
    <property type="entry name" value="Two-component system sensor histidine kinase/response regulator"/>
    <property type="match status" value="1"/>
</dbReference>
<name>A0A9X2XUJ0_9BACT</name>
<dbReference type="InterPro" id="IPR003661">
    <property type="entry name" value="HisK_dim/P_dom"/>
</dbReference>
<organism evidence="7 8">
    <name type="scientific">Paraflavisolibacter caeni</name>
    <dbReference type="NCBI Taxonomy" id="2982496"/>
    <lineage>
        <taxon>Bacteria</taxon>
        <taxon>Pseudomonadati</taxon>
        <taxon>Bacteroidota</taxon>
        <taxon>Chitinophagia</taxon>
        <taxon>Chitinophagales</taxon>
        <taxon>Chitinophagaceae</taxon>
        <taxon>Paraflavisolibacter</taxon>
    </lineage>
</organism>
<reference evidence="7" key="1">
    <citation type="submission" date="2022-09" db="EMBL/GenBank/DDBJ databases">
        <authorList>
            <person name="Yuan C."/>
            <person name="Ke Z."/>
        </authorList>
    </citation>
    <scope>NUCLEOTIDE SEQUENCE</scope>
    <source>
        <strain evidence="7">LB-8</strain>
    </source>
</reference>
<keyword evidence="5" id="KW-0732">Signal</keyword>
<dbReference type="Proteomes" id="UP001155483">
    <property type="component" value="Unassembled WGS sequence"/>
</dbReference>
<evidence type="ECO:0000256" key="2">
    <source>
        <dbReference type="ARBA" id="ARBA00012438"/>
    </source>
</evidence>
<dbReference type="SUPFAM" id="SSF50998">
    <property type="entry name" value="Quinoprotein alcohol dehydrogenase-like"/>
    <property type="match status" value="1"/>
</dbReference>
<dbReference type="EMBL" id="JAOTIF010000003">
    <property type="protein sequence ID" value="MCU7548875.1"/>
    <property type="molecule type" value="Genomic_DNA"/>
</dbReference>